<accession>A0A8H4AUW2</accession>
<organism evidence="2 3">
    <name type="scientific">Gigaspora margarita</name>
    <dbReference type="NCBI Taxonomy" id="4874"/>
    <lineage>
        <taxon>Eukaryota</taxon>
        <taxon>Fungi</taxon>
        <taxon>Fungi incertae sedis</taxon>
        <taxon>Mucoromycota</taxon>
        <taxon>Glomeromycotina</taxon>
        <taxon>Glomeromycetes</taxon>
        <taxon>Diversisporales</taxon>
        <taxon>Gigasporaceae</taxon>
        <taxon>Gigaspora</taxon>
    </lineage>
</organism>
<evidence type="ECO:0000313" key="2">
    <source>
        <dbReference type="EMBL" id="KAF0534623.1"/>
    </source>
</evidence>
<sequence>MHRQLEDLHINQTKMEKAIKKNSSKPKSSRHKTKSKSKSKTKKKKSGQSKRVNAHIISDESSSDSSDSKNSITSSENELETNTLGCSWNESGSNFSETSESSNSESDSEEYKVNVTKKKITYSDTKSSKKHKSARPRSERSLLHNKTSSKKSSNISSNKKSIDSFTHIQPKELSINGYNMINAEFIALKDPVLNHFTSNFSDKEREKFWNEITIVFSHILQPISDLIRIATQQANTLSQKVPEEMQPEAEISWPNPIEINFIRKIIPNDVATITCQITSPSGKNIQVTGALIDSRANCSLKSKGLAKLLGMNIDKNKKPSVKWRNNSLESIGTSV</sequence>
<name>A0A8H4AUW2_GIGMA</name>
<evidence type="ECO:0000313" key="3">
    <source>
        <dbReference type="Proteomes" id="UP000439903"/>
    </source>
</evidence>
<proteinExistence type="predicted"/>
<comment type="caution">
    <text evidence="2">The sequence shown here is derived from an EMBL/GenBank/DDBJ whole genome shotgun (WGS) entry which is preliminary data.</text>
</comment>
<evidence type="ECO:0000256" key="1">
    <source>
        <dbReference type="SAM" id="MobiDB-lite"/>
    </source>
</evidence>
<dbReference type="AlphaFoldDB" id="A0A8H4AUW2"/>
<dbReference type="OrthoDB" id="2399206at2759"/>
<feature type="compositionally biased region" description="Basic and acidic residues" evidence="1">
    <location>
        <begin position="1"/>
        <end position="19"/>
    </location>
</feature>
<keyword evidence="3" id="KW-1185">Reference proteome</keyword>
<dbReference type="Proteomes" id="UP000439903">
    <property type="component" value="Unassembled WGS sequence"/>
</dbReference>
<feature type="compositionally biased region" description="Basic residues" evidence="1">
    <location>
        <begin position="20"/>
        <end position="48"/>
    </location>
</feature>
<feature type="compositionally biased region" description="Low complexity" evidence="1">
    <location>
        <begin position="59"/>
        <end position="75"/>
    </location>
</feature>
<protein>
    <submittedName>
        <fullName evidence="2">Uncharacterized protein</fullName>
    </submittedName>
</protein>
<reference evidence="2 3" key="1">
    <citation type="journal article" date="2019" name="Environ. Microbiol.">
        <title>At the nexus of three kingdoms: the genome of the mycorrhizal fungus Gigaspora margarita provides insights into plant, endobacterial and fungal interactions.</title>
        <authorList>
            <person name="Venice F."/>
            <person name="Ghignone S."/>
            <person name="Salvioli di Fossalunga A."/>
            <person name="Amselem J."/>
            <person name="Novero M."/>
            <person name="Xianan X."/>
            <person name="Sedzielewska Toro K."/>
            <person name="Morin E."/>
            <person name="Lipzen A."/>
            <person name="Grigoriev I.V."/>
            <person name="Henrissat B."/>
            <person name="Martin F.M."/>
            <person name="Bonfante P."/>
        </authorList>
    </citation>
    <scope>NUCLEOTIDE SEQUENCE [LARGE SCALE GENOMIC DNA]</scope>
    <source>
        <strain evidence="2 3">BEG34</strain>
    </source>
</reference>
<feature type="compositionally biased region" description="Low complexity" evidence="1">
    <location>
        <begin position="89"/>
        <end position="105"/>
    </location>
</feature>
<feature type="compositionally biased region" description="Low complexity" evidence="1">
    <location>
        <begin position="150"/>
        <end position="159"/>
    </location>
</feature>
<gene>
    <name evidence="2" type="ORF">F8M41_009907</name>
</gene>
<feature type="region of interest" description="Disordered" evidence="1">
    <location>
        <begin position="1"/>
        <end position="163"/>
    </location>
</feature>
<dbReference type="EMBL" id="WTPW01000210">
    <property type="protein sequence ID" value="KAF0534623.1"/>
    <property type="molecule type" value="Genomic_DNA"/>
</dbReference>